<accession>A0ACB9XSU3</accession>
<proteinExistence type="predicted"/>
<feature type="non-terminal residue" evidence="1">
    <location>
        <position position="1"/>
    </location>
</feature>
<keyword evidence="2" id="KW-1185">Reference proteome</keyword>
<name>A0ACB9XSU3_CHAAC</name>
<sequence length="54" mass="6248">RHGYQSDLHVVPHKKPKLADVYKRLVIQIKAAWWKRCCPDSASKLAAEQARPPR</sequence>
<evidence type="ECO:0000313" key="2">
    <source>
        <dbReference type="Proteomes" id="UP001057452"/>
    </source>
</evidence>
<dbReference type="Proteomes" id="UP001057452">
    <property type="component" value="Chromosome 3"/>
</dbReference>
<feature type="non-terminal residue" evidence="1">
    <location>
        <position position="54"/>
    </location>
</feature>
<organism evidence="1 2">
    <name type="scientific">Chaenocephalus aceratus</name>
    <name type="common">Blackfin icefish</name>
    <name type="synonym">Chaenichthys aceratus</name>
    <dbReference type="NCBI Taxonomy" id="36190"/>
    <lineage>
        <taxon>Eukaryota</taxon>
        <taxon>Metazoa</taxon>
        <taxon>Chordata</taxon>
        <taxon>Craniata</taxon>
        <taxon>Vertebrata</taxon>
        <taxon>Euteleostomi</taxon>
        <taxon>Actinopterygii</taxon>
        <taxon>Neopterygii</taxon>
        <taxon>Teleostei</taxon>
        <taxon>Neoteleostei</taxon>
        <taxon>Acanthomorphata</taxon>
        <taxon>Eupercaria</taxon>
        <taxon>Perciformes</taxon>
        <taxon>Notothenioidei</taxon>
        <taxon>Channichthyidae</taxon>
        <taxon>Chaenocephalus</taxon>
    </lineage>
</organism>
<gene>
    <name evidence="1" type="ORF">KUCAC02_001944</name>
</gene>
<dbReference type="EMBL" id="CM043787">
    <property type="protein sequence ID" value="KAI4830304.1"/>
    <property type="molecule type" value="Genomic_DNA"/>
</dbReference>
<comment type="caution">
    <text evidence="1">The sequence shown here is derived from an EMBL/GenBank/DDBJ whole genome shotgun (WGS) entry which is preliminary data.</text>
</comment>
<reference evidence="1" key="1">
    <citation type="submission" date="2022-05" db="EMBL/GenBank/DDBJ databases">
        <title>Chromosome-level genome of Chaenocephalus aceratus.</title>
        <authorList>
            <person name="Park H."/>
        </authorList>
    </citation>
    <scope>NUCLEOTIDE SEQUENCE</scope>
    <source>
        <strain evidence="1">KU_202001</strain>
    </source>
</reference>
<evidence type="ECO:0000313" key="1">
    <source>
        <dbReference type="EMBL" id="KAI4830304.1"/>
    </source>
</evidence>
<protein>
    <submittedName>
        <fullName evidence="1">Uncharacterized protein</fullName>
    </submittedName>
</protein>